<dbReference type="GO" id="GO:0043856">
    <property type="term" value="F:anti-sigma factor antagonist activity"/>
    <property type="evidence" value="ECO:0007669"/>
    <property type="project" value="InterPro"/>
</dbReference>
<evidence type="ECO:0000313" key="5">
    <source>
        <dbReference type="Proteomes" id="UP000198282"/>
    </source>
</evidence>
<dbReference type="OrthoDB" id="3481860at2"/>
<dbReference type="Pfam" id="PF01740">
    <property type="entry name" value="STAS"/>
    <property type="match status" value="1"/>
</dbReference>
<keyword evidence="5" id="KW-1185">Reference proteome</keyword>
<evidence type="ECO:0000256" key="1">
    <source>
        <dbReference type="ARBA" id="ARBA00009013"/>
    </source>
</evidence>
<dbReference type="CDD" id="cd07043">
    <property type="entry name" value="STAS_anti-anti-sigma_factors"/>
    <property type="match status" value="1"/>
</dbReference>
<dbReference type="AlphaFoldDB" id="A0A239CTS5"/>
<dbReference type="Proteomes" id="UP000198282">
    <property type="component" value="Unassembled WGS sequence"/>
</dbReference>
<evidence type="ECO:0000313" key="4">
    <source>
        <dbReference type="EMBL" id="SNS23510.1"/>
    </source>
</evidence>
<dbReference type="RefSeq" id="WP_089206621.1">
    <property type="nucleotide sequence ID" value="NZ_FZOD01000006.1"/>
</dbReference>
<name>A0A239CTS5_9ACTN</name>
<sequence length="124" mass="13805">MTDAVQLALHPDDTLPRTLIVTLSGELDYDNAEALHTRFLALLADDYRCLVLDLTELTFCDSTGIRIFLALRELIDDRGGIIALTDLHPRLVRIFQMTGLVQFFAVHPSRADALAILRDQPSAS</sequence>
<gene>
    <name evidence="4" type="ORF">SAMN05216276_100679</name>
</gene>
<dbReference type="PROSITE" id="PS50801">
    <property type="entry name" value="STAS"/>
    <property type="match status" value="1"/>
</dbReference>
<dbReference type="PANTHER" id="PTHR33495:SF2">
    <property type="entry name" value="ANTI-SIGMA FACTOR ANTAGONIST TM_1081-RELATED"/>
    <property type="match status" value="1"/>
</dbReference>
<evidence type="ECO:0000259" key="3">
    <source>
        <dbReference type="PROSITE" id="PS50801"/>
    </source>
</evidence>
<organism evidence="4 5">
    <name type="scientific">Streptosporangium subroseum</name>
    <dbReference type="NCBI Taxonomy" id="106412"/>
    <lineage>
        <taxon>Bacteria</taxon>
        <taxon>Bacillati</taxon>
        <taxon>Actinomycetota</taxon>
        <taxon>Actinomycetes</taxon>
        <taxon>Streptosporangiales</taxon>
        <taxon>Streptosporangiaceae</taxon>
        <taxon>Streptosporangium</taxon>
    </lineage>
</organism>
<accession>A0A239CTS5</accession>
<protein>
    <recommendedName>
        <fullName evidence="2">Anti-sigma factor antagonist</fullName>
    </recommendedName>
</protein>
<dbReference type="PANTHER" id="PTHR33495">
    <property type="entry name" value="ANTI-SIGMA FACTOR ANTAGONIST TM_1081-RELATED-RELATED"/>
    <property type="match status" value="1"/>
</dbReference>
<evidence type="ECO:0000256" key="2">
    <source>
        <dbReference type="RuleBase" id="RU003749"/>
    </source>
</evidence>
<dbReference type="SUPFAM" id="SSF52091">
    <property type="entry name" value="SpoIIaa-like"/>
    <property type="match status" value="1"/>
</dbReference>
<dbReference type="EMBL" id="FZOD01000006">
    <property type="protein sequence ID" value="SNS23510.1"/>
    <property type="molecule type" value="Genomic_DNA"/>
</dbReference>
<dbReference type="InterPro" id="IPR002645">
    <property type="entry name" value="STAS_dom"/>
</dbReference>
<dbReference type="NCBIfam" id="TIGR00377">
    <property type="entry name" value="ant_ant_sig"/>
    <property type="match status" value="1"/>
</dbReference>
<comment type="similarity">
    <text evidence="1 2">Belongs to the anti-sigma-factor antagonist family.</text>
</comment>
<feature type="domain" description="STAS" evidence="3">
    <location>
        <begin position="16"/>
        <end position="117"/>
    </location>
</feature>
<reference evidence="4 5" key="1">
    <citation type="submission" date="2017-06" db="EMBL/GenBank/DDBJ databases">
        <authorList>
            <person name="Kim H.J."/>
            <person name="Triplett B.A."/>
        </authorList>
    </citation>
    <scope>NUCLEOTIDE SEQUENCE [LARGE SCALE GENOMIC DNA]</scope>
    <source>
        <strain evidence="4 5">CGMCC 4.2132</strain>
    </source>
</reference>
<dbReference type="InterPro" id="IPR036513">
    <property type="entry name" value="STAS_dom_sf"/>
</dbReference>
<dbReference type="InterPro" id="IPR003658">
    <property type="entry name" value="Anti-sigma_ant"/>
</dbReference>
<proteinExistence type="inferred from homology"/>
<dbReference type="Gene3D" id="3.30.750.24">
    <property type="entry name" value="STAS domain"/>
    <property type="match status" value="1"/>
</dbReference>